<dbReference type="AlphaFoldDB" id="A0A2V1DY66"/>
<accession>A0A2V1DY66</accession>
<dbReference type="Proteomes" id="UP000244855">
    <property type="component" value="Unassembled WGS sequence"/>
</dbReference>
<protein>
    <submittedName>
        <fullName evidence="3">Uncharacterized protein</fullName>
    </submittedName>
</protein>
<feature type="coiled-coil region" evidence="1">
    <location>
        <begin position="71"/>
        <end position="98"/>
    </location>
</feature>
<keyword evidence="4" id="KW-1185">Reference proteome</keyword>
<reference evidence="3 4" key="1">
    <citation type="journal article" date="2018" name="Sci. Rep.">
        <title>Comparative genomics provides insights into the lifestyle and reveals functional heterogeneity of dark septate endophytic fungi.</title>
        <authorList>
            <person name="Knapp D.G."/>
            <person name="Nemeth J.B."/>
            <person name="Barry K."/>
            <person name="Hainaut M."/>
            <person name="Henrissat B."/>
            <person name="Johnson J."/>
            <person name="Kuo A."/>
            <person name="Lim J.H.P."/>
            <person name="Lipzen A."/>
            <person name="Nolan M."/>
            <person name="Ohm R.A."/>
            <person name="Tamas L."/>
            <person name="Grigoriev I.V."/>
            <person name="Spatafora J.W."/>
            <person name="Nagy L.G."/>
            <person name="Kovacs G.M."/>
        </authorList>
    </citation>
    <scope>NUCLEOTIDE SEQUENCE [LARGE SCALE GENOMIC DNA]</scope>
    <source>
        <strain evidence="3 4">DSE2036</strain>
    </source>
</reference>
<gene>
    <name evidence="3" type="ORF">DM02DRAFT_590623</name>
</gene>
<evidence type="ECO:0000256" key="1">
    <source>
        <dbReference type="SAM" id="Coils"/>
    </source>
</evidence>
<name>A0A2V1DY66_9PLEO</name>
<evidence type="ECO:0000313" key="4">
    <source>
        <dbReference type="Proteomes" id="UP000244855"/>
    </source>
</evidence>
<evidence type="ECO:0000313" key="3">
    <source>
        <dbReference type="EMBL" id="PVI01810.1"/>
    </source>
</evidence>
<keyword evidence="1" id="KW-0175">Coiled coil</keyword>
<proteinExistence type="predicted"/>
<dbReference type="EMBL" id="KZ805352">
    <property type="protein sequence ID" value="PVI01810.1"/>
    <property type="molecule type" value="Genomic_DNA"/>
</dbReference>
<evidence type="ECO:0000256" key="2">
    <source>
        <dbReference type="SAM" id="MobiDB-lite"/>
    </source>
</evidence>
<feature type="region of interest" description="Disordered" evidence="2">
    <location>
        <begin position="1"/>
        <end position="55"/>
    </location>
</feature>
<dbReference type="OrthoDB" id="10037289at2759"/>
<feature type="compositionally biased region" description="Basic and acidic residues" evidence="2">
    <location>
        <begin position="17"/>
        <end position="53"/>
    </location>
</feature>
<sequence length="364" mass="42069">MPPKKKQNTGKASEAGEASRSHQNDVNQEHEHDHLHHKDAGNPMKRDTAKIPDNEYVCMPRPLKDFEEENSARGEEDVKEMEEVYEEYEKALEEGSEKYFPPAKDRPDWKWVMLWETYKGYRDYRNRGHYCNPDHFDMYIYNDFYSYGLIEIIENMILDFDAALKKKGDNALTSIWAKMATLAAWLSSEDDYFAMCEDGERVVQLCSLAGNALLRALAAIDHAGELKADSAFLDIPIVITSMLRWSFGLVDGGVEEEQEWRKSAIAYFNKGKFSASKGIFNSQKLLEKEKASSENTLPAKDNKDPWNWKKRLQKYKRQQGRIGGRHFDITKMTRKERAGYAFKGKDPLQDISEKDLKADCVEFV</sequence>
<organism evidence="3 4">
    <name type="scientific">Periconia macrospinosa</name>
    <dbReference type="NCBI Taxonomy" id="97972"/>
    <lineage>
        <taxon>Eukaryota</taxon>
        <taxon>Fungi</taxon>
        <taxon>Dikarya</taxon>
        <taxon>Ascomycota</taxon>
        <taxon>Pezizomycotina</taxon>
        <taxon>Dothideomycetes</taxon>
        <taxon>Pleosporomycetidae</taxon>
        <taxon>Pleosporales</taxon>
        <taxon>Massarineae</taxon>
        <taxon>Periconiaceae</taxon>
        <taxon>Periconia</taxon>
    </lineage>
</organism>